<name>A0ABN2NKV2_9PSEU</name>
<dbReference type="Gene3D" id="2.160.20.80">
    <property type="entry name" value="E3 ubiquitin-protein ligase SopA"/>
    <property type="match status" value="1"/>
</dbReference>
<protein>
    <submittedName>
        <fullName evidence="2">Pentapeptide repeat-containing protein</fullName>
    </submittedName>
</protein>
<organism evidence="2 3">
    <name type="scientific">Pseudonocardia ailaonensis</name>
    <dbReference type="NCBI Taxonomy" id="367279"/>
    <lineage>
        <taxon>Bacteria</taxon>
        <taxon>Bacillati</taxon>
        <taxon>Actinomycetota</taxon>
        <taxon>Actinomycetes</taxon>
        <taxon>Pseudonocardiales</taxon>
        <taxon>Pseudonocardiaceae</taxon>
        <taxon>Pseudonocardia</taxon>
    </lineage>
</organism>
<dbReference type="SUPFAM" id="SSF141571">
    <property type="entry name" value="Pentapeptide repeat-like"/>
    <property type="match status" value="1"/>
</dbReference>
<sequence length="324" mass="33225">MIGVEDLRADCSRCTGLCCVAPAFARSSDFAFDKPSGTPCRNLGEDSRCGVHSELRELGMVGCTVFDCLGAGQVIAATGDWRTSPELARAQFDALPVLRALHELLRYLDEAVGLDGAAAGLPGVAGEDDQEGARGAGPRTTVSGQSGSRGRSDRTGASPAGADPTGSREDGAVCAARGDRAGPLGEELTALRSRIAGLAALPPAALAGVDVDGCRREANPLLSAVSETVRGQGPDRRGADLIGARLRGADLRNASLRGALLLGADLRNADLRGADLTGADLRGAKLAGADLRGVLFLLPPQLAAARGDRTTRLPDGHTAPPHWV</sequence>
<feature type="compositionally biased region" description="Low complexity" evidence="1">
    <location>
        <begin position="139"/>
        <end position="149"/>
    </location>
</feature>
<feature type="region of interest" description="Disordered" evidence="1">
    <location>
        <begin position="123"/>
        <end position="172"/>
    </location>
</feature>
<dbReference type="InterPro" id="IPR001646">
    <property type="entry name" value="5peptide_repeat"/>
</dbReference>
<comment type="caution">
    <text evidence="2">The sequence shown here is derived from an EMBL/GenBank/DDBJ whole genome shotgun (WGS) entry which is preliminary data.</text>
</comment>
<keyword evidence="3" id="KW-1185">Reference proteome</keyword>
<dbReference type="Proteomes" id="UP001500449">
    <property type="component" value="Unassembled WGS sequence"/>
</dbReference>
<reference evidence="2 3" key="1">
    <citation type="journal article" date="2019" name="Int. J. Syst. Evol. Microbiol.">
        <title>The Global Catalogue of Microorganisms (GCM) 10K type strain sequencing project: providing services to taxonomists for standard genome sequencing and annotation.</title>
        <authorList>
            <consortium name="The Broad Institute Genomics Platform"/>
            <consortium name="The Broad Institute Genome Sequencing Center for Infectious Disease"/>
            <person name="Wu L."/>
            <person name="Ma J."/>
        </authorList>
    </citation>
    <scope>NUCLEOTIDE SEQUENCE [LARGE SCALE GENOMIC DNA]</scope>
    <source>
        <strain evidence="2 3">JCM 16009</strain>
    </source>
</reference>
<evidence type="ECO:0000313" key="2">
    <source>
        <dbReference type="EMBL" id="GAA1873040.1"/>
    </source>
</evidence>
<dbReference type="PANTHER" id="PTHR14136">
    <property type="entry name" value="BTB_POZ DOMAIN-CONTAINING PROTEIN KCTD9"/>
    <property type="match status" value="1"/>
</dbReference>
<dbReference type="PANTHER" id="PTHR14136:SF17">
    <property type="entry name" value="BTB_POZ DOMAIN-CONTAINING PROTEIN KCTD9"/>
    <property type="match status" value="1"/>
</dbReference>
<accession>A0ABN2NKV2</accession>
<dbReference type="InterPro" id="IPR051082">
    <property type="entry name" value="Pentapeptide-BTB/POZ_domain"/>
</dbReference>
<dbReference type="Pfam" id="PF00805">
    <property type="entry name" value="Pentapeptide"/>
    <property type="match status" value="1"/>
</dbReference>
<proteinExistence type="predicted"/>
<evidence type="ECO:0000256" key="1">
    <source>
        <dbReference type="SAM" id="MobiDB-lite"/>
    </source>
</evidence>
<dbReference type="RefSeq" id="WP_344425315.1">
    <property type="nucleotide sequence ID" value="NZ_BAAAQK010000025.1"/>
</dbReference>
<evidence type="ECO:0000313" key="3">
    <source>
        <dbReference type="Proteomes" id="UP001500449"/>
    </source>
</evidence>
<gene>
    <name evidence="2" type="ORF">GCM10009836_62480</name>
</gene>
<dbReference type="EMBL" id="BAAAQK010000025">
    <property type="protein sequence ID" value="GAA1873040.1"/>
    <property type="molecule type" value="Genomic_DNA"/>
</dbReference>